<accession>A0A6L5X8W1</accession>
<keyword evidence="2" id="KW-1185">Reference proteome</keyword>
<sequence length="138" mass="16115">MMTYTTLTGYLSAIENDNFGEWIIDRKNKGTLENPIQMPYITYSNMVDHFIEDVYDFVSKHPEYESNRYHDILETNNIKWEKESMQNTDVSSLDGKCVVALLVGTVRADRFCDGVLLSFFKSGVIKKWLLRLKEIDEE</sequence>
<dbReference type="Proteomes" id="UP000481852">
    <property type="component" value="Unassembled WGS sequence"/>
</dbReference>
<dbReference type="RefSeq" id="WP_154527477.1">
    <property type="nucleotide sequence ID" value="NZ_JAQYJL010000027.1"/>
</dbReference>
<evidence type="ECO:0000313" key="2">
    <source>
        <dbReference type="Proteomes" id="UP000481852"/>
    </source>
</evidence>
<dbReference type="EMBL" id="VULZ01000021">
    <property type="protein sequence ID" value="MSS16047.1"/>
    <property type="molecule type" value="Genomic_DNA"/>
</dbReference>
<proteinExistence type="predicted"/>
<gene>
    <name evidence="1" type="ORF">FYJ35_13600</name>
</gene>
<protein>
    <submittedName>
        <fullName evidence="1">Uncharacterized protein</fullName>
    </submittedName>
</protein>
<evidence type="ECO:0000313" key="1">
    <source>
        <dbReference type="EMBL" id="MSS16047.1"/>
    </source>
</evidence>
<dbReference type="Pfam" id="PF20118">
    <property type="entry name" value="DUF6508"/>
    <property type="match status" value="1"/>
</dbReference>
<comment type="caution">
    <text evidence="1">The sequence shown here is derived from an EMBL/GenBank/DDBJ whole genome shotgun (WGS) entry which is preliminary data.</text>
</comment>
<reference evidence="1 2" key="1">
    <citation type="submission" date="2019-08" db="EMBL/GenBank/DDBJ databases">
        <title>In-depth cultivation of the pig gut microbiome towards novel bacterial diversity and tailored functional studies.</title>
        <authorList>
            <person name="Wylensek D."/>
            <person name="Hitch T.C.A."/>
            <person name="Clavel T."/>
        </authorList>
    </citation>
    <scope>NUCLEOTIDE SEQUENCE [LARGE SCALE GENOMIC DNA]</scope>
    <source>
        <strain evidence="1 2">Oil+RF-744-WCA-WT-11</strain>
    </source>
</reference>
<dbReference type="AlphaFoldDB" id="A0A6L5X8W1"/>
<name>A0A6L5X8W1_9FIRM</name>
<dbReference type="InterPro" id="IPR045425">
    <property type="entry name" value="DUF6508"/>
</dbReference>
<organism evidence="1 2">
    <name type="scientific">Porcincola intestinalis</name>
    <dbReference type="NCBI Taxonomy" id="2606632"/>
    <lineage>
        <taxon>Bacteria</taxon>
        <taxon>Bacillati</taxon>
        <taxon>Bacillota</taxon>
        <taxon>Clostridia</taxon>
        <taxon>Lachnospirales</taxon>
        <taxon>Lachnospiraceae</taxon>
        <taxon>Porcincola</taxon>
    </lineage>
</organism>